<dbReference type="EMBL" id="KK198755">
    <property type="protein sequence ID" value="KCW81188.1"/>
    <property type="molecule type" value="Genomic_DNA"/>
</dbReference>
<evidence type="ECO:0000256" key="1">
    <source>
        <dbReference type="SAM" id="MobiDB-lite"/>
    </source>
</evidence>
<sequence length="121" mass="13162">MYLDSQVNGKGGRKLPYLDEIIFKPLNGKKPAIECIISAFSLRHSSRARVIVAYSSSSSSSSSALDSNRANPPKRKELGMSWLRVSRILLFHVCGTSGLISLFLKIPCCACGIPRPRGPIA</sequence>
<organism evidence="2">
    <name type="scientific">Eucalyptus grandis</name>
    <name type="common">Flooded gum</name>
    <dbReference type="NCBI Taxonomy" id="71139"/>
    <lineage>
        <taxon>Eukaryota</taxon>
        <taxon>Viridiplantae</taxon>
        <taxon>Streptophyta</taxon>
        <taxon>Embryophyta</taxon>
        <taxon>Tracheophyta</taxon>
        <taxon>Spermatophyta</taxon>
        <taxon>Magnoliopsida</taxon>
        <taxon>eudicotyledons</taxon>
        <taxon>Gunneridae</taxon>
        <taxon>Pentapetalae</taxon>
        <taxon>rosids</taxon>
        <taxon>malvids</taxon>
        <taxon>Myrtales</taxon>
        <taxon>Myrtaceae</taxon>
        <taxon>Myrtoideae</taxon>
        <taxon>Eucalypteae</taxon>
        <taxon>Eucalyptus</taxon>
    </lineage>
</organism>
<evidence type="ECO:0000313" key="2">
    <source>
        <dbReference type="EMBL" id="KCW81188.1"/>
    </source>
</evidence>
<dbReference type="InParanoid" id="A0A059CRT3"/>
<feature type="region of interest" description="Disordered" evidence="1">
    <location>
        <begin position="55"/>
        <end position="74"/>
    </location>
</feature>
<dbReference type="AlphaFoldDB" id="A0A059CRT3"/>
<accession>A0A059CRT3</accession>
<name>A0A059CRT3_EUCGR</name>
<gene>
    <name evidence="2" type="ORF">EUGRSUZ_C02557</name>
</gene>
<dbReference type="Gramene" id="KCW81188">
    <property type="protein sequence ID" value="KCW81188"/>
    <property type="gene ID" value="EUGRSUZ_C02557"/>
</dbReference>
<protein>
    <submittedName>
        <fullName evidence="2">Uncharacterized protein</fullName>
    </submittedName>
</protein>
<proteinExistence type="predicted"/>
<reference evidence="2" key="1">
    <citation type="submission" date="2013-07" db="EMBL/GenBank/DDBJ databases">
        <title>The genome of Eucalyptus grandis.</title>
        <authorList>
            <person name="Schmutz J."/>
            <person name="Hayes R."/>
            <person name="Myburg A."/>
            <person name="Tuskan G."/>
            <person name="Grattapaglia D."/>
            <person name="Rokhsar D.S."/>
        </authorList>
    </citation>
    <scope>NUCLEOTIDE SEQUENCE</scope>
    <source>
        <tissue evidence="2">Leaf extractions</tissue>
    </source>
</reference>